<evidence type="ECO:0000313" key="2">
    <source>
        <dbReference type="Ensembl" id="ENSCSAVP00000003210.1"/>
    </source>
</evidence>
<dbReference type="AlphaFoldDB" id="H2YD12"/>
<reference evidence="3" key="1">
    <citation type="submission" date="2003-08" db="EMBL/GenBank/DDBJ databases">
        <authorList>
            <person name="Birren B."/>
            <person name="Nusbaum C."/>
            <person name="Abebe A."/>
            <person name="Abouelleil A."/>
            <person name="Adekoya E."/>
            <person name="Ait-zahra M."/>
            <person name="Allen N."/>
            <person name="Allen T."/>
            <person name="An P."/>
            <person name="Anderson M."/>
            <person name="Anderson S."/>
            <person name="Arachchi H."/>
            <person name="Armbruster J."/>
            <person name="Bachantsang P."/>
            <person name="Baldwin J."/>
            <person name="Barry A."/>
            <person name="Bayul T."/>
            <person name="Blitshsteyn B."/>
            <person name="Bloom T."/>
            <person name="Blye J."/>
            <person name="Boguslavskiy L."/>
            <person name="Borowsky M."/>
            <person name="Boukhgalter B."/>
            <person name="Brunache A."/>
            <person name="Butler J."/>
            <person name="Calixte N."/>
            <person name="Calvo S."/>
            <person name="Camarata J."/>
            <person name="Campo K."/>
            <person name="Chang J."/>
            <person name="Cheshatsang Y."/>
            <person name="Citroen M."/>
            <person name="Collymore A."/>
            <person name="Considine T."/>
            <person name="Cook A."/>
            <person name="Cooke P."/>
            <person name="Corum B."/>
            <person name="Cuomo C."/>
            <person name="David R."/>
            <person name="Dawoe T."/>
            <person name="Degray S."/>
            <person name="Dodge S."/>
            <person name="Dooley K."/>
            <person name="Dorje P."/>
            <person name="Dorjee K."/>
            <person name="Dorris L."/>
            <person name="Duffey N."/>
            <person name="Dupes A."/>
            <person name="Elkins T."/>
            <person name="Engels R."/>
            <person name="Erickson J."/>
            <person name="Farina A."/>
            <person name="Faro S."/>
            <person name="Ferreira P."/>
            <person name="Fischer H."/>
            <person name="Fitzgerald M."/>
            <person name="Foley K."/>
            <person name="Gage D."/>
            <person name="Galagan J."/>
            <person name="Gearin G."/>
            <person name="Gnerre S."/>
            <person name="Gnirke A."/>
            <person name="Goyette A."/>
            <person name="Graham J."/>
            <person name="Grandbois E."/>
            <person name="Gyaltsen K."/>
            <person name="Hafez N."/>
            <person name="Hagopian D."/>
            <person name="Hagos B."/>
            <person name="Hall J."/>
            <person name="Hatcher B."/>
            <person name="Heller A."/>
            <person name="Higgins H."/>
            <person name="Honan T."/>
            <person name="Horn A."/>
            <person name="Houde N."/>
            <person name="Hughes L."/>
            <person name="Hulme W."/>
            <person name="Husby E."/>
            <person name="Iliev I."/>
            <person name="Jaffe D."/>
            <person name="Jones C."/>
            <person name="Kamal M."/>
            <person name="Kamat A."/>
            <person name="Kamvysselis M."/>
            <person name="Karlsson E."/>
            <person name="Kells C."/>
            <person name="Kieu A."/>
            <person name="Kisner P."/>
            <person name="Kodira C."/>
            <person name="Kulbokas E."/>
            <person name="Labutti K."/>
            <person name="Lama D."/>
            <person name="Landers T."/>
            <person name="Leger J."/>
            <person name="Levine S."/>
            <person name="Lewis D."/>
            <person name="Lewis T."/>
            <person name="Lindblad-toh K."/>
            <person name="Liu X."/>
            <person name="Lokyitsang T."/>
            <person name="Lokyitsang Y."/>
            <person name="Lucien O."/>
            <person name="Lui A."/>
            <person name="Ma L.J."/>
            <person name="Mabbitt R."/>
            <person name="Macdonald J."/>
            <person name="Maclean C."/>
            <person name="Major J."/>
            <person name="Manning J."/>
            <person name="Marabella R."/>
            <person name="Maru K."/>
            <person name="Matthews C."/>
            <person name="Mauceli E."/>
            <person name="Mccarthy M."/>
            <person name="Mcdonough S."/>
            <person name="Mcghee T."/>
            <person name="Meldrim J."/>
            <person name="Meneus L."/>
            <person name="Mesirov J."/>
            <person name="Mihalev A."/>
            <person name="Mihova T."/>
            <person name="Mikkelsen T."/>
            <person name="Mlenga V."/>
            <person name="Moru K."/>
            <person name="Mozes J."/>
            <person name="Mulrain L."/>
            <person name="Munson G."/>
            <person name="Naylor J."/>
            <person name="Newes C."/>
            <person name="Nguyen C."/>
            <person name="Nguyen N."/>
            <person name="Nguyen T."/>
            <person name="Nicol R."/>
            <person name="Nielsen C."/>
            <person name="Nizzari M."/>
            <person name="Norbu C."/>
            <person name="Norbu N."/>
            <person name="O'donnell P."/>
            <person name="Okoawo O."/>
            <person name="O'leary S."/>
            <person name="Omotosho B."/>
            <person name="O'neill K."/>
            <person name="Osman S."/>
            <person name="Parker S."/>
            <person name="Perrin D."/>
            <person name="Phunkhang P."/>
            <person name="Piqani B."/>
            <person name="Purcell S."/>
            <person name="Rachupka T."/>
            <person name="Ramasamy U."/>
            <person name="Rameau R."/>
            <person name="Ray V."/>
            <person name="Raymond C."/>
            <person name="Retta R."/>
            <person name="Richardson S."/>
            <person name="Rise C."/>
            <person name="Rodriguez J."/>
            <person name="Rogers J."/>
            <person name="Rogov P."/>
            <person name="Rutman M."/>
            <person name="Schupbach R."/>
            <person name="Seaman C."/>
            <person name="Settipalli S."/>
            <person name="Sharpe T."/>
            <person name="Sheridan J."/>
            <person name="Sherpa N."/>
            <person name="Shi J."/>
            <person name="Smirnov S."/>
            <person name="Smith C."/>
            <person name="Sougnez C."/>
            <person name="Spencer B."/>
            <person name="Stalker J."/>
            <person name="Stange-thomann N."/>
            <person name="Stavropoulos S."/>
            <person name="Stetson K."/>
            <person name="Stone C."/>
            <person name="Stone S."/>
            <person name="Stubbs M."/>
            <person name="Talamas J."/>
            <person name="Tchuinga P."/>
            <person name="Tenzing P."/>
            <person name="Tesfaye S."/>
            <person name="Theodore J."/>
            <person name="Thoulutsang Y."/>
            <person name="Topham K."/>
            <person name="Towey S."/>
            <person name="Tsamla T."/>
            <person name="Tsomo N."/>
            <person name="Vallee D."/>
            <person name="Vassiliev H."/>
            <person name="Venkataraman V."/>
            <person name="Vinson J."/>
            <person name="Vo A."/>
            <person name="Wade C."/>
            <person name="Wang S."/>
            <person name="Wangchuk T."/>
            <person name="Wangdi T."/>
            <person name="Whittaker C."/>
            <person name="Wilkinson J."/>
            <person name="Wu Y."/>
            <person name="Wyman D."/>
            <person name="Yadav S."/>
            <person name="Yang S."/>
            <person name="Yang X."/>
            <person name="Yeager S."/>
            <person name="Yee E."/>
            <person name="Young G."/>
            <person name="Zainoun J."/>
            <person name="Zembeck L."/>
            <person name="Zimmer A."/>
            <person name="Zody M."/>
            <person name="Lander E."/>
        </authorList>
    </citation>
    <scope>NUCLEOTIDE SEQUENCE [LARGE SCALE GENOMIC DNA]</scope>
</reference>
<evidence type="ECO:0000256" key="1">
    <source>
        <dbReference type="SAM" id="MobiDB-lite"/>
    </source>
</evidence>
<dbReference type="HOGENOM" id="CLU_095916_0_0_1"/>
<organism evidence="2 3">
    <name type="scientific">Ciona savignyi</name>
    <name type="common">Pacific transparent sea squirt</name>
    <dbReference type="NCBI Taxonomy" id="51511"/>
    <lineage>
        <taxon>Eukaryota</taxon>
        <taxon>Metazoa</taxon>
        <taxon>Chordata</taxon>
        <taxon>Tunicata</taxon>
        <taxon>Ascidiacea</taxon>
        <taxon>Phlebobranchia</taxon>
        <taxon>Cionidae</taxon>
        <taxon>Ciona</taxon>
    </lineage>
</organism>
<dbReference type="OMA" id="PTRQTEH"/>
<reference evidence="2" key="3">
    <citation type="submission" date="2025-09" db="UniProtKB">
        <authorList>
            <consortium name="Ensembl"/>
        </authorList>
    </citation>
    <scope>IDENTIFICATION</scope>
</reference>
<dbReference type="GeneTree" id="ENSGT00660000097309"/>
<feature type="region of interest" description="Disordered" evidence="1">
    <location>
        <begin position="196"/>
        <end position="254"/>
    </location>
</feature>
<dbReference type="Ensembl" id="ENSCSAVT00000003259.1">
    <property type="protein sequence ID" value="ENSCSAVP00000003210.1"/>
    <property type="gene ID" value="ENSCSAVG00000001909.1"/>
</dbReference>
<feature type="region of interest" description="Disordered" evidence="1">
    <location>
        <begin position="113"/>
        <end position="184"/>
    </location>
</feature>
<name>H2YD12_CIOSA</name>
<accession>H2YD12</accession>
<feature type="compositionally biased region" description="Polar residues" evidence="1">
    <location>
        <begin position="18"/>
        <end position="41"/>
    </location>
</feature>
<proteinExistence type="predicted"/>
<feature type="compositionally biased region" description="Low complexity" evidence="1">
    <location>
        <begin position="210"/>
        <end position="226"/>
    </location>
</feature>
<feature type="compositionally biased region" description="Polar residues" evidence="1">
    <location>
        <begin position="123"/>
        <end position="133"/>
    </location>
</feature>
<feature type="region of interest" description="Disordered" evidence="1">
    <location>
        <begin position="1"/>
        <end position="41"/>
    </location>
</feature>
<dbReference type="Proteomes" id="UP000007875">
    <property type="component" value="Unassembled WGS sequence"/>
</dbReference>
<evidence type="ECO:0000313" key="3">
    <source>
        <dbReference type="Proteomes" id="UP000007875"/>
    </source>
</evidence>
<keyword evidence="3" id="KW-1185">Reference proteome</keyword>
<protein>
    <submittedName>
        <fullName evidence="2">Uncharacterized protein</fullName>
    </submittedName>
</protein>
<reference evidence="2" key="2">
    <citation type="submission" date="2025-08" db="UniProtKB">
        <authorList>
            <consortium name="Ensembl"/>
        </authorList>
    </citation>
    <scope>IDENTIFICATION</scope>
</reference>
<dbReference type="InParanoid" id="H2YD12"/>
<sequence length="254" mass="27749">MLSRCETAVGGQGHRKNTTAGHKTNNNSINQDGSFQLGSQDYNDLQEGTSSGYRVRLRPRPTRQTEHYRSTTLKRKGLLKESDTAIKRTTSEPAIHNSIVVRPTRSSVLRQQSLLKKSKTARNGKSTTGTTRLLDSGVPTKRVSSEHQIQSDIPVKASRSSSQIEVRKASGKSGKTTKRKAKEVVSKLWYPFIPPAASSDSEEDFPIQQSSSSTSATTLPTSKLASKQSKSNKTKEKPSVDPSTSAEEKSCEGK</sequence>